<evidence type="ECO:0000256" key="2">
    <source>
        <dbReference type="ARBA" id="ARBA00023125"/>
    </source>
</evidence>
<dbReference type="InterPro" id="IPR014710">
    <property type="entry name" value="RmlC-like_jellyroll"/>
</dbReference>
<dbReference type="GO" id="GO:0003700">
    <property type="term" value="F:DNA-binding transcription factor activity"/>
    <property type="evidence" value="ECO:0007669"/>
    <property type="project" value="InterPro"/>
</dbReference>
<dbReference type="Proteomes" id="UP001055784">
    <property type="component" value="Chromosome"/>
</dbReference>
<keyword evidence="1" id="KW-0805">Transcription regulation</keyword>
<dbReference type="EMBL" id="CP097770">
    <property type="protein sequence ID" value="URJ50176.2"/>
    <property type="molecule type" value="Genomic_DNA"/>
</dbReference>
<keyword evidence="3" id="KW-0804">Transcription</keyword>
<dbReference type="SUPFAM" id="SSF46689">
    <property type="entry name" value="Homeodomain-like"/>
    <property type="match status" value="2"/>
</dbReference>
<evidence type="ECO:0000313" key="6">
    <source>
        <dbReference type="Proteomes" id="UP001055784"/>
    </source>
</evidence>
<reference evidence="5" key="1">
    <citation type="submission" date="2022-11" db="EMBL/GenBank/DDBJ databases">
        <authorList>
            <person name="Vasilchenko N.G."/>
            <person name="Prazdnova E.V."/>
            <person name="Gorovtsov A.V."/>
            <person name="Chistyakov V.A."/>
            <person name="Pak M.L."/>
        </authorList>
    </citation>
    <scope>NUCLEOTIDE SEQUENCE</scope>
    <source>
        <strain evidence="5">R 4.5</strain>
    </source>
</reference>
<dbReference type="PANTHER" id="PTHR43280:SF10">
    <property type="entry name" value="REGULATORY PROTEIN POCR"/>
    <property type="match status" value="1"/>
</dbReference>
<dbReference type="InterPro" id="IPR018060">
    <property type="entry name" value="HTH_AraC"/>
</dbReference>
<dbReference type="PANTHER" id="PTHR43280">
    <property type="entry name" value="ARAC-FAMILY TRANSCRIPTIONAL REGULATOR"/>
    <property type="match status" value="1"/>
</dbReference>
<feature type="domain" description="HTH araC/xylS-type" evidence="4">
    <location>
        <begin position="179"/>
        <end position="277"/>
    </location>
</feature>
<organism evidence="5 6">
    <name type="scientific">Paenibacillus polymyxa</name>
    <name type="common">Bacillus polymyxa</name>
    <dbReference type="NCBI Taxonomy" id="1406"/>
    <lineage>
        <taxon>Bacteria</taxon>
        <taxon>Bacillati</taxon>
        <taxon>Bacillota</taxon>
        <taxon>Bacilli</taxon>
        <taxon>Bacillales</taxon>
        <taxon>Paenibacillaceae</taxon>
        <taxon>Paenibacillus</taxon>
    </lineage>
</organism>
<dbReference type="GO" id="GO:0043565">
    <property type="term" value="F:sequence-specific DNA binding"/>
    <property type="evidence" value="ECO:0007669"/>
    <property type="project" value="InterPro"/>
</dbReference>
<protein>
    <submittedName>
        <fullName evidence="5">AraC family transcriptional regulator</fullName>
    </submittedName>
</protein>
<keyword evidence="2" id="KW-0238">DNA-binding</keyword>
<dbReference type="PROSITE" id="PS01124">
    <property type="entry name" value="HTH_ARAC_FAMILY_2"/>
    <property type="match status" value="1"/>
</dbReference>
<dbReference type="Pfam" id="PF02311">
    <property type="entry name" value="AraC_binding"/>
    <property type="match status" value="1"/>
</dbReference>
<dbReference type="SMART" id="SM00342">
    <property type="entry name" value="HTH_ARAC"/>
    <property type="match status" value="1"/>
</dbReference>
<evidence type="ECO:0000259" key="4">
    <source>
        <dbReference type="PROSITE" id="PS01124"/>
    </source>
</evidence>
<dbReference type="Gene3D" id="1.10.10.60">
    <property type="entry name" value="Homeodomain-like"/>
    <property type="match status" value="2"/>
</dbReference>
<sequence>MNEMKEDKYVIGEQQFSIHHIYRTGFTVMPRPHVHENYELYLLLRGERIYFMNGKVYTARKGDLIFILPHDLHSTASTQLQETERILIHFSPKFLPQQDHDILDLPPYQQSSLLRLPAREQVEVERLFLQMNTECRNKQPLHDRCVQHLLLEMLILVHRSEAIERSEPVSSHPMHQKITEISSFIQDHYNEPLTLEQVAACFFISPAYLSRIFLKLTGFHFSEYIRVVRVRAAQTRLRTTKDKIQHIAEDVGFGHASHFNKIFKKITGLSLFSTASRFGRYTV</sequence>
<dbReference type="InterPro" id="IPR003313">
    <property type="entry name" value="AraC-bd"/>
</dbReference>
<evidence type="ECO:0000256" key="1">
    <source>
        <dbReference type="ARBA" id="ARBA00023015"/>
    </source>
</evidence>
<proteinExistence type="predicted"/>
<dbReference type="Pfam" id="PF12833">
    <property type="entry name" value="HTH_18"/>
    <property type="match status" value="1"/>
</dbReference>
<evidence type="ECO:0000256" key="3">
    <source>
        <dbReference type="ARBA" id="ARBA00023163"/>
    </source>
</evidence>
<dbReference type="Gene3D" id="2.60.120.10">
    <property type="entry name" value="Jelly Rolls"/>
    <property type="match status" value="1"/>
</dbReference>
<dbReference type="InterPro" id="IPR009057">
    <property type="entry name" value="Homeodomain-like_sf"/>
</dbReference>
<dbReference type="SUPFAM" id="SSF51215">
    <property type="entry name" value="Regulatory protein AraC"/>
    <property type="match status" value="1"/>
</dbReference>
<name>A0AAE9L6J3_PAEPO</name>
<accession>A0AAE9L6J3</accession>
<dbReference type="InterPro" id="IPR037923">
    <property type="entry name" value="HTH-like"/>
</dbReference>
<evidence type="ECO:0000313" key="5">
    <source>
        <dbReference type="EMBL" id="URJ50176.2"/>
    </source>
</evidence>
<gene>
    <name evidence="5" type="ORF">MF626_004618</name>
</gene>
<dbReference type="AlphaFoldDB" id="A0AAE9L6J3"/>